<reference evidence="9" key="1">
    <citation type="submission" date="2015-09" db="EMBL/GenBank/DDBJ databases">
        <authorList>
            <consortium name="Pathogen Informatics"/>
        </authorList>
    </citation>
    <scope>NUCLEOTIDE SEQUENCE [LARGE SCALE GENOMIC DNA]</scope>
    <source>
        <strain evidence="9">Lake Konstanz</strain>
    </source>
</reference>
<keyword evidence="1" id="KW-0479">Metal-binding</keyword>
<dbReference type="AlphaFoldDB" id="A0A0S4KFT8"/>
<evidence type="ECO:0000256" key="5">
    <source>
        <dbReference type="PROSITE-ProRule" id="PRU00449"/>
    </source>
</evidence>
<dbReference type="VEuPathDB" id="TriTrypDB:BSAL_07365"/>
<dbReference type="Gene3D" id="4.10.1110.10">
    <property type="entry name" value="AN1-like Zinc finger"/>
    <property type="match status" value="2"/>
</dbReference>
<keyword evidence="3 5" id="KW-0863">Zinc-finger</keyword>
<feature type="domain" description="AN1-type" evidence="7">
    <location>
        <begin position="95"/>
        <end position="143"/>
    </location>
</feature>
<keyword evidence="4" id="KW-0862">Zinc</keyword>
<dbReference type="PANTHER" id="PTHR14677">
    <property type="entry name" value="ARSENITE INDUCUBLE RNA ASSOCIATED PROTEIN AIP-1-RELATED"/>
    <property type="match status" value="1"/>
</dbReference>
<dbReference type="PROSITE" id="PS51039">
    <property type="entry name" value="ZF_AN1"/>
    <property type="match status" value="1"/>
</dbReference>
<dbReference type="GO" id="GO:0008270">
    <property type="term" value="F:zinc ion binding"/>
    <property type="evidence" value="ECO:0007669"/>
    <property type="project" value="UniProtKB-KW"/>
</dbReference>
<proteinExistence type="predicted"/>
<dbReference type="InterPro" id="IPR000058">
    <property type="entry name" value="Znf_AN1"/>
</dbReference>
<evidence type="ECO:0000256" key="2">
    <source>
        <dbReference type="ARBA" id="ARBA00022737"/>
    </source>
</evidence>
<evidence type="ECO:0000256" key="1">
    <source>
        <dbReference type="ARBA" id="ARBA00022723"/>
    </source>
</evidence>
<evidence type="ECO:0000256" key="3">
    <source>
        <dbReference type="ARBA" id="ARBA00022771"/>
    </source>
</evidence>
<evidence type="ECO:0000313" key="8">
    <source>
        <dbReference type="EMBL" id="CUI14524.1"/>
    </source>
</evidence>
<name>A0A0S4KFT8_BODSA</name>
<dbReference type="Pfam" id="PF25403">
    <property type="entry name" value="zf-C2H2_ZFAND2"/>
    <property type="match status" value="1"/>
</dbReference>
<dbReference type="OMA" id="ACKKNEL"/>
<protein>
    <submittedName>
        <fullName evidence="8">Zinc finger protein, putative</fullName>
    </submittedName>
</protein>
<dbReference type="Pfam" id="PF01428">
    <property type="entry name" value="zf-AN1"/>
    <property type="match status" value="2"/>
</dbReference>
<keyword evidence="9" id="KW-1185">Reference proteome</keyword>
<accession>A0A0S4KFT8</accession>
<feature type="compositionally biased region" description="Low complexity" evidence="6">
    <location>
        <begin position="141"/>
        <end position="153"/>
    </location>
</feature>
<dbReference type="PANTHER" id="PTHR14677:SF20">
    <property type="entry name" value="ZINC FINGER AN1-TYPE CONTAINING 2A-RELATED"/>
    <property type="match status" value="1"/>
</dbReference>
<dbReference type="InterPro" id="IPR057357">
    <property type="entry name" value="Znf-C2H2_ZFAND2A/B"/>
</dbReference>
<dbReference type="GO" id="GO:0005737">
    <property type="term" value="C:cytoplasm"/>
    <property type="evidence" value="ECO:0007669"/>
    <property type="project" value="TreeGrafter"/>
</dbReference>
<dbReference type="OrthoDB" id="431929at2759"/>
<evidence type="ECO:0000256" key="4">
    <source>
        <dbReference type="ARBA" id="ARBA00022833"/>
    </source>
</evidence>
<sequence>MQVEYDDDNVCMMSGCTQIDLLLGRCGDCGKRYCQTHLTYGAHKCPNHRDAAVVTCPICNRVVPCTPQDDANIMVSQHIDRGCRDIPASHTMQQQQRLNFCSFHACKKNELTLIVCDKCGNSYCVDHRMPSRHECKAEGNSQTPPRVSPTSRRSPQKNSLAPRNSIDAPLGSYNGEDPITVSVLFPTELGIRPFYFRGGAKVVMGRILDQICAAGDVPNNNNSSMEDRWRVFALRKEGPQGPIPLSTSFVSIASGNAAGKSSAVLVLCKQDTVPDSVLHQVKAAVGDSKHPAHKDSNGCVAM</sequence>
<gene>
    <name evidence="8" type="ORF">BSAL_07365</name>
</gene>
<evidence type="ECO:0000313" key="9">
    <source>
        <dbReference type="Proteomes" id="UP000051952"/>
    </source>
</evidence>
<dbReference type="Proteomes" id="UP000051952">
    <property type="component" value="Unassembled WGS sequence"/>
</dbReference>
<dbReference type="SUPFAM" id="SSF118310">
    <property type="entry name" value="AN1-like Zinc finger"/>
    <property type="match status" value="2"/>
</dbReference>
<evidence type="ECO:0000259" key="7">
    <source>
        <dbReference type="PROSITE" id="PS51039"/>
    </source>
</evidence>
<feature type="region of interest" description="Disordered" evidence="6">
    <location>
        <begin position="134"/>
        <end position="171"/>
    </location>
</feature>
<evidence type="ECO:0000256" key="6">
    <source>
        <dbReference type="SAM" id="MobiDB-lite"/>
    </source>
</evidence>
<dbReference type="SMART" id="SM00154">
    <property type="entry name" value="ZnF_AN1"/>
    <property type="match status" value="2"/>
</dbReference>
<keyword evidence="2" id="KW-0677">Repeat</keyword>
<dbReference type="EMBL" id="CYKH01001404">
    <property type="protein sequence ID" value="CUI14524.1"/>
    <property type="molecule type" value="Genomic_DNA"/>
</dbReference>
<dbReference type="InterPro" id="IPR035896">
    <property type="entry name" value="AN1-like_Znf"/>
</dbReference>
<organism evidence="8 9">
    <name type="scientific">Bodo saltans</name>
    <name type="common">Flagellated protozoan</name>
    <dbReference type="NCBI Taxonomy" id="75058"/>
    <lineage>
        <taxon>Eukaryota</taxon>
        <taxon>Discoba</taxon>
        <taxon>Euglenozoa</taxon>
        <taxon>Kinetoplastea</taxon>
        <taxon>Metakinetoplastina</taxon>
        <taxon>Eubodonida</taxon>
        <taxon>Bodonidae</taxon>
        <taxon>Bodo</taxon>
    </lineage>
</organism>